<evidence type="ECO:0000256" key="2">
    <source>
        <dbReference type="SAM" id="Phobius"/>
    </source>
</evidence>
<feature type="compositionally biased region" description="Polar residues" evidence="1">
    <location>
        <begin position="315"/>
        <end position="324"/>
    </location>
</feature>
<evidence type="ECO:0000313" key="4">
    <source>
        <dbReference type="Proteomes" id="UP000784294"/>
    </source>
</evidence>
<feature type="compositionally biased region" description="Polar residues" evidence="1">
    <location>
        <begin position="399"/>
        <end position="411"/>
    </location>
</feature>
<proteinExistence type="predicted"/>
<organism evidence="3 4">
    <name type="scientific">Protopolystoma xenopodis</name>
    <dbReference type="NCBI Taxonomy" id="117903"/>
    <lineage>
        <taxon>Eukaryota</taxon>
        <taxon>Metazoa</taxon>
        <taxon>Spiralia</taxon>
        <taxon>Lophotrochozoa</taxon>
        <taxon>Platyhelminthes</taxon>
        <taxon>Monogenea</taxon>
        <taxon>Polyopisthocotylea</taxon>
        <taxon>Polystomatidea</taxon>
        <taxon>Polystomatidae</taxon>
        <taxon>Protopolystoma</taxon>
    </lineage>
</organism>
<dbReference type="AlphaFoldDB" id="A0A3S5CUI2"/>
<feature type="region of interest" description="Disordered" evidence="1">
    <location>
        <begin position="302"/>
        <end position="342"/>
    </location>
</feature>
<gene>
    <name evidence="3" type="ORF">PXEA_LOCUS31572</name>
</gene>
<dbReference type="EMBL" id="CAAALY010256983">
    <property type="protein sequence ID" value="VEL38132.1"/>
    <property type="molecule type" value="Genomic_DNA"/>
</dbReference>
<feature type="transmembrane region" description="Helical" evidence="2">
    <location>
        <begin position="21"/>
        <end position="39"/>
    </location>
</feature>
<evidence type="ECO:0000313" key="3">
    <source>
        <dbReference type="EMBL" id="VEL38132.1"/>
    </source>
</evidence>
<comment type="caution">
    <text evidence="3">The sequence shown here is derived from an EMBL/GenBank/DDBJ whole genome shotgun (WGS) entry which is preliminary data.</text>
</comment>
<protein>
    <submittedName>
        <fullName evidence="3">Uncharacterized protein</fullName>
    </submittedName>
</protein>
<dbReference type="Proteomes" id="UP000784294">
    <property type="component" value="Unassembled WGS sequence"/>
</dbReference>
<feature type="region of interest" description="Disordered" evidence="1">
    <location>
        <begin position="94"/>
        <end position="117"/>
    </location>
</feature>
<reference evidence="3" key="1">
    <citation type="submission" date="2018-11" db="EMBL/GenBank/DDBJ databases">
        <authorList>
            <consortium name="Pathogen Informatics"/>
        </authorList>
    </citation>
    <scope>NUCLEOTIDE SEQUENCE</scope>
</reference>
<keyword evidence="2" id="KW-0812">Transmembrane</keyword>
<sequence length="411" mass="43992">MYLNCRARLALSISIHIARTIFIYFSSLPPVLFFISITGCELSGLTSSVGGLSLHEATEGTAVGQQGIRYEEIRSFVDLYRQLVGASCHESLDQIGGEDEGTEQNQETAKNEHEGIHSDRLIPSMTTNMANGVLSPGIAPLRRLKIQTMLGIDQLEADRAAVQRHLASIECACQAARDLLSGSEAASMPLLDSMISKAPKNSVSLSSSPISFSASSSNFKRSQLKKSTTQVDEAQYFQPGPLRVAQSFDRKVTLDSKDVRLEPVMETDASLAISSCSSLSFSDSSALPFPSCYSGRPGAVGKVPSVPNPSEREISSTNNSWSQRSTERATPRAVNPETDSVLKDSPARAASIADCVVLPSPILGTTTVVAAHEESGTSEAKVIKAGRRSRGLAAKRISQKATSNDAPTWQN</sequence>
<keyword evidence="2" id="KW-1133">Transmembrane helix</keyword>
<feature type="region of interest" description="Disordered" evidence="1">
    <location>
        <begin position="387"/>
        <end position="411"/>
    </location>
</feature>
<keyword evidence="4" id="KW-1185">Reference proteome</keyword>
<evidence type="ECO:0000256" key="1">
    <source>
        <dbReference type="SAM" id="MobiDB-lite"/>
    </source>
</evidence>
<keyword evidence="2" id="KW-0472">Membrane</keyword>
<accession>A0A3S5CUI2</accession>
<name>A0A3S5CUI2_9PLAT</name>